<dbReference type="AlphaFoldDB" id="A0A8J2YG76"/>
<name>A0A8J2YG76_9RHOB</name>
<feature type="region of interest" description="Disordered" evidence="1">
    <location>
        <begin position="1"/>
        <end position="33"/>
    </location>
</feature>
<protein>
    <submittedName>
        <fullName evidence="2">Uncharacterized protein</fullName>
    </submittedName>
</protein>
<reference evidence="2" key="1">
    <citation type="journal article" date="2014" name="Int. J. Syst. Evol. Microbiol.">
        <title>Complete genome sequence of Corynebacterium casei LMG S-19264T (=DSM 44701T), isolated from a smear-ripened cheese.</title>
        <authorList>
            <consortium name="US DOE Joint Genome Institute (JGI-PGF)"/>
            <person name="Walter F."/>
            <person name="Albersmeier A."/>
            <person name="Kalinowski J."/>
            <person name="Ruckert C."/>
        </authorList>
    </citation>
    <scope>NUCLEOTIDE SEQUENCE</scope>
    <source>
        <strain evidence="2">CCM 7684</strain>
    </source>
</reference>
<reference evidence="2" key="2">
    <citation type="submission" date="2020-09" db="EMBL/GenBank/DDBJ databases">
        <authorList>
            <person name="Sun Q."/>
            <person name="Sedlacek I."/>
        </authorList>
    </citation>
    <scope>NUCLEOTIDE SEQUENCE</scope>
    <source>
        <strain evidence="2">CCM 7684</strain>
    </source>
</reference>
<dbReference type="EMBL" id="BMCP01000001">
    <property type="protein sequence ID" value="GGE34195.1"/>
    <property type="molecule type" value="Genomic_DNA"/>
</dbReference>
<evidence type="ECO:0000313" key="2">
    <source>
        <dbReference type="EMBL" id="GGE34195.1"/>
    </source>
</evidence>
<dbReference type="Proteomes" id="UP000602745">
    <property type="component" value="Unassembled WGS sequence"/>
</dbReference>
<accession>A0A8J2YG76</accession>
<gene>
    <name evidence="2" type="ORF">GCM10007276_09430</name>
</gene>
<sequence length="166" mass="18784">MKVEAPTLDRSVDHDMAMRRPARPDGMNGRSPKPLKAAFLAIREDLERRSREWVTVAHLVEQNRLHLAAAEIERDAAYKLLAEIVPTVEETARALKSAMETNKDSDVPGDLKALFDNSDRALERLERVASDLSAQLAWCRSTWEQYSSTVEREKELRAQMLGNRGA</sequence>
<organism evidence="2 3">
    <name type="scientific">Agaricicola taiwanensis</name>
    <dbReference type="NCBI Taxonomy" id="591372"/>
    <lineage>
        <taxon>Bacteria</taxon>
        <taxon>Pseudomonadati</taxon>
        <taxon>Pseudomonadota</taxon>
        <taxon>Alphaproteobacteria</taxon>
        <taxon>Rhodobacterales</taxon>
        <taxon>Paracoccaceae</taxon>
        <taxon>Agaricicola</taxon>
    </lineage>
</organism>
<evidence type="ECO:0000256" key="1">
    <source>
        <dbReference type="SAM" id="MobiDB-lite"/>
    </source>
</evidence>
<proteinExistence type="predicted"/>
<evidence type="ECO:0000313" key="3">
    <source>
        <dbReference type="Proteomes" id="UP000602745"/>
    </source>
</evidence>
<keyword evidence="3" id="KW-1185">Reference proteome</keyword>
<comment type="caution">
    <text evidence="2">The sequence shown here is derived from an EMBL/GenBank/DDBJ whole genome shotgun (WGS) entry which is preliminary data.</text>
</comment>